<evidence type="ECO:0000313" key="7">
    <source>
        <dbReference type="EMBL" id="KAF9452147.1"/>
    </source>
</evidence>
<dbReference type="Pfam" id="PF08938">
    <property type="entry name" value="HBS1_N"/>
    <property type="match status" value="1"/>
</dbReference>
<feature type="region of interest" description="Disordered" evidence="5">
    <location>
        <begin position="168"/>
        <end position="204"/>
    </location>
</feature>
<feature type="compositionally biased region" description="Basic and acidic residues" evidence="5">
    <location>
        <begin position="619"/>
        <end position="635"/>
    </location>
</feature>
<evidence type="ECO:0000256" key="5">
    <source>
        <dbReference type="SAM" id="MobiDB-lite"/>
    </source>
</evidence>
<sequence length="693" mass="74919">MSRHRDFRNLNIDEELDDDALSDGGEEPTTQEEENELNDAFEQVRAIIGSAQMSGLSDKELKDTLWHEYYDVNKTVEWALAEQEHRRAAQERKEAFEYDQSALEYFRSRNMDTNEDQSRVPKIILAQQQAYEQGYLVPEDQEDLDSPVPHQYRPELSTITERSEIITEFSPASASQGLALPRTRRGGADSSRTTSYGEPLEDNSQTQRFFAHIMEQETPRQRPISLQPSSAPESSDVPSIRMSSATTVRDSDSLKQPPTAEKPLPVTPPLSTKRSKLSSLASSRLSVAASSLSASSRDDGTALSGSVKTFPALRPSPLSELAPSTIAPPLAPRDPTAFSISSSAASQNTPSQATGVSEMTAQVQRAIQAALELEAMDKSDHASKPEKPKLTLAQPQSPPPAKGVTLRSLQSARSLAQTPSMPVPQPQRPVSETLKSPPLLKAVPPQTPKPQPPVTPSSTPGELKNATGSAKPMSKLAMLAQQKVSANKAPKLPAPKTEYLVPTANGPTATTAITTSYQSLFSLTDPKRPAFMPKLDVVPLSTPSAGQQVKTSKLAMKVKKANEKPAAKVPIDEVEETTTAPLSPIFQTTSRSPASPSAFASVLVHENLMLFKPRKKNKEKSSDRKSGNGESEAKLSSRPRKSQAIVASLAPPSAFTFDSPSPDDIVFSARRGTSLSQSKHAKSATTSTLSSKS</sequence>
<evidence type="ECO:0000256" key="1">
    <source>
        <dbReference type="ARBA" id="ARBA00004496"/>
    </source>
</evidence>
<feature type="compositionally biased region" description="Polar residues" evidence="5">
    <location>
        <begin position="224"/>
        <end position="248"/>
    </location>
</feature>
<gene>
    <name evidence="7" type="ORF">P691DRAFT_256246</name>
</gene>
<keyword evidence="8" id="KW-1185">Reference proteome</keyword>
<name>A0A9P5XIP0_9AGAR</name>
<dbReference type="Proteomes" id="UP000807342">
    <property type="component" value="Unassembled WGS sequence"/>
</dbReference>
<feature type="region of interest" description="Disordered" evidence="5">
    <location>
        <begin position="558"/>
        <end position="597"/>
    </location>
</feature>
<feature type="region of interest" description="Disordered" evidence="5">
    <location>
        <begin position="1"/>
        <end position="36"/>
    </location>
</feature>
<feature type="compositionally biased region" description="Polar residues" evidence="5">
    <location>
        <begin position="407"/>
        <end position="420"/>
    </location>
</feature>
<keyword evidence="3" id="KW-0378">Hydrolase</keyword>
<dbReference type="OrthoDB" id="342024at2759"/>
<accession>A0A9P5XIP0</accession>
<feature type="compositionally biased region" description="Acidic residues" evidence="5">
    <location>
        <begin position="12"/>
        <end position="36"/>
    </location>
</feature>
<evidence type="ECO:0000256" key="2">
    <source>
        <dbReference type="ARBA" id="ARBA00022490"/>
    </source>
</evidence>
<feature type="compositionally biased region" description="Polar residues" evidence="5">
    <location>
        <begin position="577"/>
        <end position="589"/>
    </location>
</feature>
<protein>
    <recommendedName>
        <fullName evidence="6">HBS1-like protein N-terminal domain-containing protein</fullName>
    </recommendedName>
</protein>
<feature type="region of interest" description="Disordered" evidence="5">
    <location>
        <begin position="217"/>
        <end position="475"/>
    </location>
</feature>
<feature type="compositionally biased region" description="Pro residues" evidence="5">
    <location>
        <begin position="445"/>
        <end position="455"/>
    </location>
</feature>
<dbReference type="InterPro" id="IPR015033">
    <property type="entry name" value="HBS1-like_N"/>
</dbReference>
<comment type="subcellular location">
    <subcellularLocation>
        <location evidence="1">Cytoplasm</location>
    </subcellularLocation>
</comment>
<dbReference type="GO" id="GO:0006412">
    <property type="term" value="P:translation"/>
    <property type="evidence" value="ECO:0007669"/>
    <property type="project" value="UniProtKB-KW"/>
</dbReference>
<feature type="compositionally biased region" description="Polar residues" evidence="5">
    <location>
        <begin position="338"/>
        <end position="365"/>
    </location>
</feature>
<comment type="caution">
    <text evidence="7">The sequence shown here is derived from an EMBL/GenBank/DDBJ whole genome shotgun (WGS) entry which is preliminary data.</text>
</comment>
<feature type="compositionally biased region" description="Low complexity" evidence="5">
    <location>
        <begin position="683"/>
        <end position="693"/>
    </location>
</feature>
<feature type="domain" description="HBS1-like protein N-terminal" evidence="6">
    <location>
        <begin position="13"/>
        <end position="85"/>
    </location>
</feature>
<evidence type="ECO:0000256" key="4">
    <source>
        <dbReference type="ARBA" id="ARBA00022917"/>
    </source>
</evidence>
<evidence type="ECO:0000256" key="3">
    <source>
        <dbReference type="ARBA" id="ARBA00022801"/>
    </source>
</evidence>
<proteinExistence type="predicted"/>
<keyword evidence="2" id="KW-0963">Cytoplasm</keyword>
<reference evidence="7" key="1">
    <citation type="submission" date="2020-11" db="EMBL/GenBank/DDBJ databases">
        <authorList>
            <consortium name="DOE Joint Genome Institute"/>
            <person name="Ahrendt S."/>
            <person name="Riley R."/>
            <person name="Andreopoulos W."/>
            <person name="Labutti K."/>
            <person name="Pangilinan J."/>
            <person name="Ruiz-Duenas F.J."/>
            <person name="Barrasa J.M."/>
            <person name="Sanchez-Garcia M."/>
            <person name="Camarero S."/>
            <person name="Miyauchi S."/>
            <person name="Serrano A."/>
            <person name="Linde D."/>
            <person name="Babiker R."/>
            <person name="Drula E."/>
            <person name="Ayuso-Fernandez I."/>
            <person name="Pacheco R."/>
            <person name="Padilla G."/>
            <person name="Ferreira P."/>
            <person name="Barriuso J."/>
            <person name="Kellner H."/>
            <person name="Castanera R."/>
            <person name="Alfaro M."/>
            <person name="Ramirez L."/>
            <person name="Pisabarro A.G."/>
            <person name="Kuo A."/>
            <person name="Tritt A."/>
            <person name="Lipzen A."/>
            <person name="He G."/>
            <person name="Yan M."/>
            <person name="Ng V."/>
            <person name="Cullen D."/>
            <person name="Martin F."/>
            <person name="Rosso M.-N."/>
            <person name="Henrissat B."/>
            <person name="Hibbett D."/>
            <person name="Martinez A.T."/>
            <person name="Grigoriev I.V."/>
        </authorList>
    </citation>
    <scope>NUCLEOTIDE SEQUENCE</scope>
    <source>
        <strain evidence="7">MF-IS2</strain>
    </source>
</reference>
<feature type="compositionally biased region" description="Basic and acidic residues" evidence="5">
    <location>
        <begin position="375"/>
        <end position="389"/>
    </location>
</feature>
<feature type="compositionally biased region" description="Polar residues" evidence="5">
    <location>
        <begin position="190"/>
        <end position="204"/>
    </location>
</feature>
<dbReference type="AlphaFoldDB" id="A0A9P5XIP0"/>
<evidence type="ECO:0000313" key="8">
    <source>
        <dbReference type="Proteomes" id="UP000807342"/>
    </source>
</evidence>
<feature type="region of interest" description="Disordered" evidence="5">
    <location>
        <begin position="611"/>
        <end position="693"/>
    </location>
</feature>
<organism evidence="7 8">
    <name type="scientific">Macrolepiota fuliginosa MF-IS2</name>
    <dbReference type="NCBI Taxonomy" id="1400762"/>
    <lineage>
        <taxon>Eukaryota</taxon>
        <taxon>Fungi</taxon>
        <taxon>Dikarya</taxon>
        <taxon>Basidiomycota</taxon>
        <taxon>Agaricomycotina</taxon>
        <taxon>Agaricomycetes</taxon>
        <taxon>Agaricomycetidae</taxon>
        <taxon>Agaricales</taxon>
        <taxon>Agaricineae</taxon>
        <taxon>Agaricaceae</taxon>
        <taxon>Macrolepiota</taxon>
    </lineage>
</organism>
<dbReference type="EMBL" id="MU151074">
    <property type="protein sequence ID" value="KAF9452147.1"/>
    <property type="molecule type" value="Genomic_DNA"/>
</dbReference>
<dbReference type="GO" id="GO:0016787">
    <property type="term" value="F:hydrolase activity"/>
    <property type="evidence" value="ECO:0007669"/>
    <property type="project" value="UniProtKB-KW"/>
</dbReference>
<keyword evidence="4" id="KW-0648">Protein biosynthesis</keyword>
<feature type="compositionally biased region" description="Low complexity" evidence="5">
    <location>
        <begin position="277"/>
        <end position="295"/>
    </location>
</feature>
<dbReference type="GO" id="GO:0005737">
    <property type="term" value="C:cytoplasm"/>
    <property type="evidence" value="ECO:0007669"/>
    <property type="project" value="UniProtKB-SubCell"/>
</dbReference>
<evidence type="ECO:0000259" key="6">
    <source>
        <dbReference type="Pfam" id="PF08938"/>
    </source>
</evidence>